<evidence type="ECO:0000313" key="1">
    <source>
        <dbReference type="EMBL" id="GMA82762.1"/>
    </source>
</evidence>
<comment type="caution">
    <text evidence="1">The sequence shown here is derived from an EMBL/GenBank/DDBJ whole genome shotgun (WGS) entry which is preliminary data.</text>
</comment>
<accession>A0ABQ6J4W5</accession>
<sequence>MLAFQDERASIIKEGSLSRIDRHIAPDGNGTWSAIEWMQYNTRFMDDGTA</sequence>
<dbReference type="Proteomes" id="UP001157046">
    <property type="component" value="Unassembled WGS sequence"/>
</dbReference>
<proteinExistence type="predicted"/>
<dbReference type="EMBL" id="BSUY01000001">
    <property type="protein sequence ID" value="GMA82762.1"/>
    <property type="molecule type" value="Genomic_DNA"/>
</dbReference>
<name>A0ABQ6J4W5_9GAMM</name>
<organism evidence="1 2">
    <name type="scientific">Shewanella glacialipiscicola</name>
    <dbReference type="NCBI Taxonomy" id="614069"/>
    <lineage>
        <taxon>Bacteria</taxon>
        <taxon>Pseudomonadati</taxon>
        <taxon>Pseudomonadota</taxon>
        <taxon>Gammaproteobacteria</taxon>
        <taxon>Alteromonadales</taxon>
        <taxon>Shewanellaceae</taxon>
        <taxon>Shewanella</taxon>
    </lineage>
</organism>
<reference evidence="2" key="1">
    <citation type="journal article" date="2019" name="Int. J. Syst. Evol. Microbiol.">
        <title>The Global Catalogue of Microorganisms (GCM) 10K type strain sequencing project: providing services to taxonomists for standard genome sequencing and annotation.</title>
        <authorList>
            <consortium name="The Broad Institute Genomics Platform"/>
            <consortium name="The Broad Institute Genome Sequencing Center for Infectious Disease"/>
            <person name="Wu L."/>
            <person name="Ma J."/>
        </authorList>
    </citation>
    <scope>NUCLEOTIDE SEQUENCE [LARGE SCALE GENOMIC DNA]</scope>
    <source>
        <strain evidence="2">NBRC 102030</strain>
    </source>
</reference>
<protein>
    <submittedName>
        <fullName evidence="1">Uncharacterized protein</fullName>
    </submittedName>
</protein>
<evidence type="ECO:0000313" key="2">
    <source>
        <dbReference type="Proteomes" id="UP001157046"/>
    </source>
</evidence>
<gene>
    <name evidence="1" type="ORF">GCM10025855_22950</name>
</gene>
<keyword evidence="2" id="KW-1185">Reference proteome</keyword>